<proteinExistence type="predicted"/>
<dbReference type="GO" id="GO:0005886">
    <property type="term" value="C:plasma membrane"/>
    <property type="evidence" value="ECO:0007669"/>
    <property type="project" value="UniProtKB-SubCell"/>
</dbReference>
<dbReference type="PANTHER" id="PTHR23542:SF1">
    <property type="entry name" value="MAJOR FACILITATOR SUPERFAMILY (MFS) PROFILE DOMAIN-CONTAINING PROTEIN"/>
    <property type="match status" value="1"/>
</dbReference>
<dbReference type="AlphaFoldDB" id="A0A919L8U6"/>
<dbReference type="PROSITE" id="PS50850">
    <property type="entry name" value="MFS"/>
    <property type="match status" value="1"/>
</dbReference>
<feature type="transmembrane region" description="Helical" evidence="5">
    <location>
        <begin position="145"/>
        <end position="162"/>
    </location>
</feature>
<reference evidence="7" key="1">
    <citation type="journal article" date="2014" name="Int. J. Syst. Evol. Microbiol.">
        <title>Complete genome sequence of Corynebacterium casei LMG S-19264T (=DSM 44701T), isolated from a smear-ripened cheese.</title>
        <authorList>
            <consortium name="US DOE Joint Genome Institute (JGI-PGF)"/>
            <person name="Walter F."/>
            <person name="Albersmeier A."/>
            <person name="Kalinowski J."/>
            <person name="Ruckert C."/>
        </authorList>
    </citation>
    <scope>NUCLEOTIDE SEQUENCE</scope>
    <source>
        <strain evidence="7">JCM 5069</strain>
    </source>
</reference>
<evidence type="ECO:0000256" key="1">
    <source>
        <dbReference type="ARBA" id="ARBA00004651"/>
    </source>
</evidence>
<evidence type="ECO:0000256" key="2">
    <source>
        <dbReference type="ARBA" id="ARBA00022692"/>
    </source>
</evidence>
<feature type="domain" description="Major facilitator superfamily (MFS) profile" evidence="6">
    <location>
        <begin position="11"/>
        <end position="383"/>
    </location>
</feature>
<accession>A0A919L8U6</accession>
<comment type="caution">
    <text evidence="7">The sequence shown here is derived from an EMBL/GenBank/DDBJ whole genome shotgun (WGS) entry which is preliminary data.</text>
</comment>
<feature type="transmembrane region" description="Helical" evidence="5">
    <location>
        <begin position="274"/>
        <end position="291"/>
    </location>
</feature>
<dbReference type="EMBL" id="BNCD01000034">
    <property type="protein sequence ID" value="GHH88243.1"/>
    <property type="molecule type" value="Genomic_DNA"/>
</dbReference>
<feature type="transmembrane region" description="Helical" evidence="5">
    <location>
        <begin position="209"/>
        <end position="233"/>
    </location>
</feature>
<dbReference type="Proteomes" id="UP000603708">
    <property type="component" value="Unassembled WGS sequence"/>
</dbReference>
<evidence type="ECO:0000313" key="8">
    <source>
        <dbReference type="Proteomes" id="UP000603708"/>
    </source>
</evidence>
<dbReference type="InterPro" id="IPR036259">
    <property type="entry name" value="MFS_trans_sf"/>
</dbReference>
<keyword evidence="2 5" id="KW-0812">Transmembrane</keyword>
<dbReference type="SUPFAM" id="SSF103473">
    <property type="entry name" value="MFS general substrate transporter"/>
    <property type="match status" value="1"/>
</dbReference>
<dbReference type="InterPro" id="IPR020846">
    <property type="entry name" value="MFS_dom"/>
</dbReference>
<comment type="subcellular location">
    <subcellularLocation>
        <location evidence="1">Cell membrane</location>
        <topology evidence="1">Multi-pass membrane protein</topology>
    </subcellularLocation>
</comment>
<feature type="transmembrane region" description="Helical" evidence="5">
    <location>
        <begin position="77"/>
        <end position="95"/>
    </location>
</feature>
<sequence>MPYLHILRSPFVTRLLLGSWVGRLPPAMAALAIPLALRDAGASYDFVGAAAGAFAIASAVGSPLLGRLVDRIGQTSVLAATAVLSGAGFAAIALAPGRHAIVLAGAVLAGAATPPIEPCLRALWPDLVPARNLESAYALDSSAQELIFVTGPLVVAACIAVASPTSVLWAEALLGVVGVLVVATAAPSRRWRAEARSTHWLGPLRSPGLAILLAGMIGMGFAIGTLNILAVHYAENRHIWGGSPTLLALNSAGALIGALVYGAMKWTLPAPRRALAFAAGLVVGYTLLILLPAPPYMVPLMLATGMFLAPLLTVAFTLVGELAPPGTTTEAFAWLVTLFATGTSLGSAATGAVLQGADEHWAASCGALGVATTLLIVLAGQRKLAAAPVAQPHRPPVADAA</sequence>
<feature type="transmembrane region" description="Helical" evidence="5">
    <location>
        <begin position="43"/>
        <end position="65"/>
    </location>
</feature>
<dbReference type="InterPro" id="IPR011701">
    <property type="entry name" value="MFS"/>
</dbReference>
<evidence type="ECO:0000313" key="7">
    <source>
        <dbReference type="EMBL" id="GHH88243.1"/>
    </source>
</evidence>
<evidence type="ECO:0000256" key="4">
    <source>
        <dbReference type="ARBA" id="ARBA00023136"/>
    </source>
</evidence>
<feature type="transmembrane region" description="Helical" evidence="5">
    <location>
        <begin position="12"/>
        <end position="37"/>
    </location>
</feature>
<feature type="transmembrane region" description="Helical" evidence="5">
    <location>
        <begin position="239"/>
        <end position="262"/>
    </location>
</feature>
<feature type="transmembrane region" description="Helical" evidence="5">
    <location>
        <begin position="331"/>
        <end position="354"/>
    </location>
</feature>
<keyword evidence="3 5" id="KW-1133">Transmembrane helix</keyword>
<dbReference type="GO" id="GO:0022857">
    <property type="term" value="F:transmembrane transporter activity"/>
    <property type="evidence" value="ECO:0007669"/>
    <property type="project" value="InterPro"/>
</dbReference>
<reference evidence="7" key="2">
    <citation type="submission" date="2020-09" db="EMBL/GenBank/DDBJ databases">
        <authorList>
            <person name="Sun Q."/>
            <person name="Ohkuma M."/>
        </authorList>
    </citation>
    <scope>NUCLEOTIDE SEQUENCE</scope>
    <source>
        <strain evidence="7">JCM 5069</strain>
    </source>
</reference>
<gene>
    <name evidence="7" type="ORF">GCM10018793_67210</name>
</gene>
<organism evidence="7 8">
    <name type="scientific">Streptomyces sulfonofaciens</name>
    <dbReference type="NCBI Taxonomy" id="68272"/>
    <lineage>
        <taxon>Bacteria</taxon>
        <taxon>Bacillati</taxon>
        <taxon>Actinomycetota</taxon>
        <taxon>Actinomycetes</taxon>
        <taxon>Kitasatosporales</taxon>
        <taxon>Streptomycetaceae</taxon>
        <taxon>Streptomyces</taxon>
    </lineage>
</organism>
<evidence type="ECO:0000256" key="3">
    <source>
        <dbReference type="ARBA" id="ARBA00022989"/>
    </source>
</evidence>
<dbReference type="PANTHER" id="PTHR23542">
    <property type="match status" value="1"/>
</dbReference>
<protein>
    <submittedName>
        <fullName evidence="7">MFS transporter</fullName>
    </submittedName>
</protein>
<keyword evidence="8" id="KW-1185">Reference proteome</keyword>
<dbReference type="RefSeq" id="WP_189938677.1">
    <property type="nucleotide sequence ID" value="NZ_BNCD01000034.1"/>
</dbReference>
<feature type="transmembrane region" description="Helical" evidence="5">
    <location>
        <begin position="360"/>
        <end position="379"/>
    </location>
</feature>
<name>A0A919L8U6_9ACTN</name>
<feature type="transmembrane region" description="Helical" evidence="5">
    <location>
        <begin position="168"/>
        <end position="188"/>
    </location>
</feature>
<dbReference type="Pfam" id="PF07690">
    <property type="entry name" value="MFS_1"/>
    <property type="match status" value="1"/>
</dbReference>
<evidence type="ECO:0000256" key="5">
    <source>
        <dbReference type="SAM" id="Phobius"/>
    </source>
</evidence>
<evidence type="ECO:0000259" key="6">
    <source>
        <dbReference type="PROSITE" id="PS50850"/>
    </source>
</evidence>
<dbReference type="Gene3D" id="1.20.1250.20">
    <property type="entry name" value="MFS general substrate transporter like domains"/>
    <property type="match status" value="1"/>
</dbReference>
<keyword evidence="4 5" id="KW-0472">Membrane</keyword>
<feature type="transmembrane region" description="Helical" evidence="5">
    <location>
        <begin position="297"/>
        <end position="319"/>
    </location>
</feature>